<dbReference type="Proteomes" id="UP000468687">
    <property type="component" value="Unassembled WGS sequence"/>
</dbReference>
<evidence type="ECO:0000313" key="1">
    <source>
        <dbReference type="EMBL" id="NEN77976.1"/>
    </source>
</evidence>
<evidence type="ECO:0008006" key="3">
    <source>
        <dbReference type="Google" id="ProtNLM"/>
    </source>
</evidence>
<keyword evidence="2" id="KW-1185">Reference proteome</keyword>
<protein>
    <recommendedName>
        <fullName evidence="3">WXG100 family type VII secretion target</fullName>
    </recommendedName>
</protein>
<evidence type="ECO:0000313" key="2">
    <source>
        <dbReference type="Proteomes" id="UP000468687"/>
    </source>
</evidence>
<name>A0A6P0HHF1_9ACTN</name>
<accession>A0A6P0HHF1</accession>
<sequence length="295" mass="30185">MSTFVGADVEELRALAVDLEAGAGELRDLSSELSGAIAAAESWQGPDARRCKDEWGTLAQSSITDVAAALDTAGRIVGRNADEQEGVSSADSTAPQGYGWLSLVPGGIATANALKKIWGAGKGLLQLRGFFDALRHPATGFGALTRFEKVRDAIEALLATRKTGIMGMLSRISLPLTALQGAWQAVAGTGYEGWRDTVGRIVGGVGAVGAVTLLVGGTALAAPIATAAAIGVAAYGVWSAGNYVYDNRAAIGQFVTRAAEGVSTWASDQAGRALDAARDWARGFLGFGRSAAVGS</sequence>
<dbReference type="EMBL" id="JAAGXA010000004">
    <property type="protein sequence ID" value="NEN77976.1"/>
    <property type="molecule type" value="Genomic_DNA"/>
</dbReference>
<dbReference type="AlphaFoldDB" id="A0A6P0HHF1"/>
<dbReference type="Gene3D" id="1.10.287.1060">
    <property type="entry name" value="ESAT-6-like"/>
    <property type="match status" value="1"/>
</dbReference>
<gene>
    <name evidence="1" type="ORF">G3T38_06770</name>
</gene>
<dbReference type="SUPFAM" id="SSF158414">
    <property type="entry name" value="HP0062-like"/>
    <property type="match status" value="1"/>
</dbReference>
<reference evidence="1 2" key="1">
    <citation type="journal article" date="2014" name="Int. J. Syst. Evol. Microbiol.">
        <title>Nocardioides zeae sp. nov., isolated from the stem of Zea mays.</title>
        <authorList>
            <person name="Glaeser S.P."/>
            <person name="McInroy J.A."/>
            <person name="Busse H.J."/>
            <person name="Kampfer P."/>
        </authorList>
    </citation>
    <scope>NUCLEOTIDE SEQUENCE [LARGE SCALE GENOMIC DNA]</scope>
    <source>
        <strain evidence="1 2">JCM 30728</strain>
    </source>
</reference>
<dbReference type="InterPro" id="IPR029013">
    <property type="entry name" value="HP0062-like_sf"/>
</dbReference>
<comment type="caution">
    <text evidence="1">The sequence shown here is derived from an EMBL/GenBank/DDBJ whole genome shotgun (WGS) entry which is preliminary data.</text>
</comment>
<proteinExistence type="predicted"/>
<organism evidence="1 2">
    <name type="scientific">Nocardioides zeae</name>
    <dbReference type="NCBI Taxonomy" id="1457234"/>
    <lineage>
        <taxon>Bacteria</taxon>
        <taxon>Bacillati</taxon>
        <taxon>Actinomycetota</taxon>
        <taxon>Actinomycetes</taxon>
        <taxon>Propionibacteriales</taxon>
        <taxon>Nocardioidaceae</taxon>
        <taxon>Nocardioides</taxon>
    </lineage>
</organism>
<dbReference type="RefSeq" id="WP_163771355.1">
    <property type="nucleotide sequence ID" value="NZ_JAAGXA010000004.1"/>
</dbReference>